<reference evidence="20" key="2">
    <citation type="journal article" date="2021" name="World Allergy Organ. J.">
        <title>Chromosome-level assembly of Dermatophagoides farinae genome and transcriptome reveals two novel allergens Der f 37 and Der f 39.</title>
        <authorList>
            <person name="Chen J."/>
            <person name="Cai Z."/>
            <person name="Fan D."/>
            <person name="Hu J."/>
            <person name="Hou Y."/>
            <person name="He Y."/>
            <person name="Zhang Z."/>
            <person name="Zhao Z."/>
            <person name="Gao P."/>
            <person name="Hu W."/>
            <person name="Sun J."/>
            <person name="Li J."/>
            <person name="Ji K."/>
        </authorList>
    </citation>
    <scope>NUCLEOTIDE SEQUENCE</scope>
    <source>
        <strain evidence="20">JKM2019</strain>
    </source>
</reference>
<evidence type="ECO:0000256" key="4">
    <source>
        <dbReference type="ARBA" id="ARBA00010323"/>
    </source>
</evidence>
<accession>A0A9D4P7J6</accession>
<feature type="transmembrane region" description="Helical" evidence="19">
    <location>
        <begin position="7"/>
        <end position="27"/>
    </location>
</feature>
<evidence type="ECO:0000256" key="5">
    <source>
        <dbReference type="ARBA" id="ARBA00022516"/>
    </source>
</evidence>
<evidence type="ECO:0000256" key="8">
    <source>
        <dbReference type="ARBA" id="ARBA00022824"/>
    </source>
</evidence>
<keyword evidence="12" id="KW-0594">Phospholipid biosynthesis</keyword>
<evidence type="ECO:0000256" key="18">
    <source>
        <dbReference type="ARBA" id="ARBA00039721"/>
    </source>
</evidence>
<keyword evidence="13" id="KW-1208">Phospholipid metabolism</keyword>
<dbReference type="PANTHER" id="PTHR13906:SF14">
    <property type="entry name" value="LYSOPHOSPHOLIPID ACYLTRANSFERASE 5"/>
    <property type="match status" value="1"/>
</dbReference>
<dbReference type="GO" id="GO:0071617">
    <property type="term" value="F:lysophospholipid acyltransferase activity"/>
    <property type="evidence" value="ECO:0007669"/>
    <property type="project" value="TreeGrafter"/>
</dbReference>
<comment type="similarity">
    <text evidence="4">Belongs to the membrane-bound acyltransferase family.</text>
</comment>
<dbReference type="GO" id="GO:0005783">
    <property type="term" value="C:endoplasmic reticulum"/>
    <property type="evidence" value="ECO:0007669"/>
    <property type="project" value="UniProtKB-SubCell"/>
</dbReference>
<dbReference type="EC" id="2.3.1.n6" evidence="17"/>
<comment type="subcellular location">
    <subcellularLocation>
        <location evidence="2">Endoplasmic reticulum</location>
    </subcellularLocation>
    <subcellularLocation>
        <location evidence="1">Membrane</location>
        <topology evidence="1">Multi-pass membrane protein</topology>
    </subcellularLocation>
</comment>
<feature type="transmembrane region" description="Helical" evidence="19">
    <location>
        <begin position="47"/>
        <end position="68"/>
    </location>
</feature>
<feature type="transmembrane region" description="Helical" evidence="19">
    <location>
        <begin position="80"/>
        <end position="98"/>
    </location>
</feature>
<evidence type="ECO:0000256" key="14">
    <source>
        <dbReference type="ARBA" id="ARBA00023315"/>
    </source>
</evidence>
<keyword evidence="10" id="KW-0443">Lipid metabolism</keyword>
<organism evidence="20">
    <name type="scientific">Dermatophagoides farinae</name>
    <name type="common">American house dust mite</name>
    <dbReference type="NCBI Taxonomy" id="6954"/>
    <lineage>
        <taxon>Eukaryota</taxon>
        <taxon>Metazoa</taxon>
        <taxon>Ecdysozoa</taxon>
        <taxon>Arthropoda</taxon>
        <taxon>Chelicerata</taxon>
        <taxon>Arachnida</taxon>
        <taxon>Acari</taxon>
        <taxon>Acariformes</taxon>
        <taxon>Sarcoptiformes</taxon>
        <taxon>Astigmata</taxon>
        <taxon>Psoroptidia</taxon>
        <taxon>Analgoidea</taxon>
        <taxon>Pyroglyphidae</taxon>
        <taxon>Dermatophagoidinae</taxon>
        <taxon>Dermatophagoides</taxon>
    </lineage>
</organism>
<comment type="pathway">
    <text evidence="3">Lipid metabolism; phospholipid metabolism.</text>
</comment>
<reference evidence="20" key="1">
    <citation type="submission" date="2020-06" db="EMBL/GenBank/DDBJ databases">
        <authorList>
            <person name="Ji K."/>
            <person name="Li J."/>
        </authorList>
    </citation>
    <scope>NUCLEOTIDE SEQUENCE</scope>
    <source>
        <strain evidence="20">JKM2019</strain>
        <tissue evidence="20">Whole body</tissue>
    </source>
</reference>
<evidence type="ECO:0000256" key="17">
    <source>
        <dbReference type="ARBA" id="ARBA00038923"/>
    </source>
</evidence>
<evidence type="ECO:0000256" key="1">
    <source>
        <dbReference type="ARBA" id="ARBA00004141"/>
    </source>
</evidence>
<evidence type="ECO:0000313" key="20">
    <source>
        <dbReference type="EMBL" id="KAH7645282.1"/>
    </source>
</evidence>
<proteinExistence type="inferred from homology"/>
<keyword evidence="5" id="KW-0444">Lipid biosynthesis</keyword>
<dbReference type="GO" id="GO:0016020">
    <property type="term" value="C:membrane"/>
    <property type="evidence" value="ECO:0007669"/>
    <property type="project" value="UniProtKB-SubCell"/>
</dbReference>
<keyword evidence="9 19" id="KW-1133">Transmembrane helix</keyword>
<dbReference type="EMBL" id="SDOV01000001">
    <property type="protein sequence ID" value="KAH7645282.1"/>
    <property type="molecule type" value="Genomic_DNA"/>
</dbReference>
<feature type="transmembrane region" description="Helical" evidence="19">
    <location>
        <begin position="350"/>
        <end position="368"/>
    </location>
</feature>
<comment type="caution">
    <text evidence="20">The sequence shown here is derived from an EMBL/GenBank/DDBJ whole genome shotgun (WGS) entry which is preliminary data.</text>
</comment>
<gene>
    <name evidence="20" type="ORF">HUG17_0820</name>
</gene>
<dbReference type="GO" id="GO:0047184">
    <property type="term" value="F:1-acylglycerophosphocholine O-acyltransferase activity"/>
    <property type="evidence" value="ECO:0007669"/>
    <property type="project" value="UniProtKB-EC"/>
</dbReference>
<dbReference type="GO" id="GO:0006656">
    <property type="term" value="P:phosphatidylcholine biosynthetic process"/>
    <property type="evidence" value="ECO:0007669"/>
    <property type="project" value="TreeGrafter"/>
</dbReference>
<keyword evidence="14" id="KW-0012">Acyltransferase</keyword>
<keyword evidence="11 19" id="KW-0472">Membrane</keyword>
<evidence type="ECO:0000256" key="13">
    <source>
        <dbReference type="ARBA" id="ARBA00023264"/>
    </source>
</evidence>
<protein>
    <recommendedName>
        <fullName evidence="18">Lysophospholipid acyltransferase 5</fullName>
        <ecNumber evidence="16">2.3.1.23</ecNumber>
        <ecNumber evidence="17">2.3.1.n6</ecNumber>
    </recommendedName>
</protein>
<evidence type="ECO:0000256" key="16">
    <source>
        <dbReference type="ARBA" id="ARBA00026120"/>
    </source>
</evidence>
<evidence type="ECO:0000256" key="19">
    <source>
        <dbReference type="SAM" id="Phobius"/>
    </source>
</evidence>
<evidence type="ECO:0000256" key="6">
    <source>
        <dbReference type="ARBA" id="ARBA00022679"/>
    </source>
</evidence>
<feature type="transmembrane region" description="Helical" evidence="19">
    <location>
        <begin position="389"/>
        <end position="409"/>
    </location>
</feature>
<dbReference type="InterPro" id="IPR049941">
    <property type="entry name" value="LPLAT_7/PORCN-like"/>
</dbReference>
<evidence type="ECO:0000256" key="2">
    <source>
        <dbReference type="ARBA" id="ARBA00004240"/>
    </source>
</evidence>
<evidence type="ECO:0000256" key="15">
    <source>
        <dbReference type="ARBA" id="ARBA00025707"/>
    </source>
</evidence>
<evidence type="ECO:0000256" key="11">
    <source>
        <dbReference type="ARBA" id="ARBA00023136"/>
    </source>
</evidence>
<feature type="transmembrane region" description="Helical" evidence="19">
    <location>
        <begin position="110"/>
        <end position="128"/>
    </location>
</feature>
<dbReference type="Pfam" id="PF03062">
    <property type="entry name" value="MBOAT"/>
    <property type="match status" value="1"/>
</dbReference>
<evidence type="ECO:0000256" key="12">
    <source>
        <dbReference type="ARBA" id="ARBA00023209"/>
    </source>
</evidence>
<evidence type="ECO:0000256" key="3">
    <source>
        <dbReference type="ARBA" id="ARBA00005074"/>
    </source>
</evidence>
<dbReference type="GO" id="GO:0030258">
    <property type="term" value="P:lipid modification"/>
    <property type="evidence" value="ECO:0007669"/>
    <property type="project" value="TreeGrafter"/>
</dbReference>
<comment type="pathway">
    <text evidence="15">Phospholipid metabolism.</text>
</comment>
<evidence type="ECO:0000256" key="9">
    <source>
        <dbReference type="ARBA" id="ARBA00022989"/>
    </source>
</evidence>
<dbReference type="InterPro" id="IPR004299">
    <property type="entry name" value="MBOAT_fam"/>
</dbReference>
<dbReference type="Proteomes" id="UP000828236">
    <property type="component" value="Unassembled WGS sequence"/>
</dbReference>
<name>A0A9D4P7J6_DERFA</name>
<keyword evidence="6" id="KW-0808">Transferase</keyword>
<feature type="transmembrane region" description="Helical" evidence="19">
    <location>
        <begin position="429"/>
        <end position="451"/>
    </location>
</feature>
<dbReference type="PANTHER" id="PTHR13906">
    <property type="entry name" value="PORCUPINE"/>
    <property type="match status" value="1"/>
</dbReference>
<evidence type="ECO:0000256" key="10">
    <source>
        <dbReference type="ARBA" id="ARBA00023098"/>
    </source>
</evidence>
<keyword evidence="7 19" id="KW-0812">Transmembrane</keyword>
<dbReference type="AlphaFoldDB" id="A0A9D4P7J6"/>
<keyword evidence="8" id="KW-0256">Endoplasmic reticulum</keyword>
<dbReference type="EC" id="2.3.1.23" evidence="16"/>
<evidence type="ECO:0000256" key="7">
    <source>
        <dbReference type="ARBA" id="ARBA00022692"/>
    </source>
</evidence>
<feature type="transmembrane region" description="Helical" evidence="19">
    <location>
        <begin position="205"/>
        <end position="225"/>
    </location>
</feature>
<sequence>MDSNQMILIKLFISGLMSYILGIIYQLCLTKQSIRVKHFYNISTGLLISYFNFGIQTGHSFITCMIIWSTIRLFGATRLMVALNCIFCMSYLLCGYYDKYVNDVHEITWTMPQCVLTLSLMALSFDIYDGQRNLKSRKQCSNDKKTLPLMNEDTALERIPTFIEIISKIYFPPIFLIGPQVKFKDYIDFIESRESIFESCWKPSILRFFSGIIYLSIFQIGNLYWPTRFLLTDDFKSMGLLAKLSCIAVLNKITLCKYISGWLISEGACIMYGIARNPLNTHQHDRCSNVSIFHFETTATFRGIIESFNITTNQFAMKYVYKRLRFLGSKMLSHLFTLFFLALWHGFATGYYNTFALEFLIVKMETDIANKVIEYRTKNHRFNQILNNIYIRWIIYLLMRIHVIYMLSYSLVSFTTLDSQQWTSILSEVYFFGHFIYIGWFIVSMLFNYFIPIISSQRKVPIEMKNK</sequence>